<keyword evidence="3" id="KW-1185">Reference proteome</keyword>
<dbReference type="AlphaFoldDB" id="S7PZH9"/>
<sequence length="427" mass="46596">MQQPTLRNTRVRSVDDVHKICYAAFLGKLPLITRRLDNDERAKLGAGDVYVWEERNPLTDVSGLGIVRWTEGKKWTPSRVVGDFLYYYEKVPDSVPPGDVLARQTYSTTIHAPEPRGPFKICLCTYHSKNTLDQLKTIDEIPELRDLVVPEGTFVRQRKSSRKAGEVSFDAPDGASPTLRKKPSESKRRHSVSHTYAPYPARSSPYHFYALERTDDAAPIASTSSALHISGASTSYQAHGPIAVATNVAGPFTTALAPVTADPDNSPSSGHYAAAGSMASSLPVFGRPVFHHHENAFPSPGPYTAQSNYVPTAGSAYASQAMSGLFPTSPTSHPRRACSLPFDHKPRSIWPVMSPESSPVLWTAPRQDHPSRSHSSNESRSSSRMSGQSEHGLSLAPLSALRESAAYRRDPADDHLLRLISSETGGV</sequence>
<feature type="compositionally biased region" description="Basic and acidic residues" evidence="1">
    <location>
        <begin position="366"/>
        <end position="377"/>
    </location>
</feature>
<feature type="region of interest" description="Disordered" evidence="1">
    <location>
        <begin position="159"/>
        <end position="198"/>
    </location>
</feature>
<dbReference type="GeneID" id="19304500"/>
<name>S7PZH9_GLOTA</name>
<dbReference type="EMBL" id="KB469307">
    <property type="protein sequence ID" value="EPQ52707.1"/>
    <property type="molecule type" value="Genomic_DNA"/>
</dbReference>
<feature type="region of interest" description="Disordered" evidence="1">
    <location>
        <begin position="360"/>
        <end position="397"/>
    </location>
</feature>
<feature type="compositionally biased region" description="Low complexity" evidence="1">
    <location>
        <begin position="378"/>
        <end position="389"/>
    </location>
</feature>
<evidence type="ECO:0000313" key="3">
    <source>
        <dbReference type="Proteomes" id="UP000030669"/>
    </source>
</evidence>
<dbReference type="InterPro" id="IPR018608">
    <property type="entry name" value="Gti1/Pac2"/>
</dbReference>
<proteinExistence type="predicted"/>
<evidence type="ECO:0000256" key="1">
    <source>
        <dbReference type="SAM" id="MobiDB-lite"/>
    </source>
</evidence>
<dbReference type="Pfam" id="PF09729">
    <property type="entry name" value="Gti1_Pac2"/>
    <property type="match status" value="1"/>
</dbReference>
<accession>S7PZH9</accession>
<dbReference type="Proteomes" id="UP000030669">
    <property type="component" value="Unassembled WGS sequence"/>
</dbReference>
<dbReference type="PANTHER" id="PTHR28027">
    <property type="entry name" value="TRANSCRIPTIONAL REGULATOR MIT1"/>
    <property type="match status" value="1"/>
</dbReference>
<dbReference type="OMA" id="PAYAWPP"/>
<evidence type="ECO:0000313" key="2">
    <source>
        <dbReference type="EMBL" id="EPQ52707.1"/>
    </source>
</evidence>
<gene>
    <name evidence="2" type="ORF">GLOTRDRAFT_140350</name>
</gene>
<dbReference type="KEGG" id="gtr:GLOTRDRAFT_140350"/>
<dbReference type="RefSeq" id="XP_007868974.1">
    <property type="nucleotide sequence ID" value="XM_007870783.1"/>
</dbReference>
<dbReference type="eggNOG" id="KOG4476">
    <property type="taxonomic scope" value="Eukaryota"/>
</dbReference>
<organism evidence="2 3">
    <name type="scientific">Gloeophyllum trabeum (strain ATCC 11539 / FP-39264 / Madison 617)</name>
    <name type="common">Brown rot fungus</name>
    <dbReference type="NCBI Taxonomy" id="670483"/>
    <lineage>
        <taxon>Eukaryota</taxon>
        <taxon>Fungi</taxon>
        <taxon>Dikarya</taxon>
        <taxon>Basidiomycota</taxon>
        <taxon>Agaricomycotina</taxon>
        <taxon>Agaricomycetes</taxon>
        <taxon>Gloeophyllales</taxon>
        <taxon>Gloeophyllaceae</taxon>
        <taxon>Gloeophyllum</taxon>
    </lineage>
</organism>
<dbReference type="GO" id="GO:0003677">
    <property type="term" value="F:DNA binding"/>
    <property type="evidence" value="ECO:0007669"/>
    <property type="project" value="TreeGrafter"/>
</dbReference>
<reference evidence="2 3" key="1">
    <citation type="journal article" date="2012" name="Science">
        <title>The Paleozoic origin of enzymatic lignin decomposition reconstructed from 31 fungal genomes.</title>
        <authorList>
            <person name="Floudas D."/>
            <person name="Binder M."/>
            <person name="Riley R."/>
            <person name="Barry K."/>
            <person name="Blanchette R.A."/>
            <person name="Henrissat B."/>
            <person name="Martinez A.T."/>
            <person name="Otillar R."/>
            <person name="Spatafora J.W."/>
            <person name="Yadav J.S."/>
            <person name="Aerts A."/>
            <person name="Benoit I."/>
            <person name="Boyd A."/>
            <person name="Carlson A."/>
            <person name="Copeland A."/>
            <person name="Coutinho P.M."/>
            <person name="de Vries R.P."/>
            <person name="Ferreira P."/>
            <person name="Findley K."/>
            <person name="Foster B."/>
            <person name="Gaskell J."/>
            <person name="Glotzer D."/>
            <person name="Gorecki P."/>
            <person name="Heitman J."/>
            <person name="Hesse C."/>
            <person name="Hori C."/>
            <person name="Igarashi K."/>
            <person name="Jurgens J.A."/>
            <person name="Kallen N."/>
            <person name="Kersten P."/>
            <person name="Kohler A."/>
            <person name="Kuees U."/>
            <person name="Kumar T.K.A."/>
            <person name="Kuo A."/>
            <person name="LaButti K."/>
            <person name="Larrondo L.F."/>
            <person name="Lindquist E."/>
            <person name="Ling A."/>
            <person name="Lombard V."/>
            <person name="Lucas S."/>
            <person name="Lundell T."/>
            <person name="Martin R."/>
            <person name="McLaughlin D.J."/>
            <person name="Morgenstern I."/>
            <person name="Morin E."/>
            <person name="Murat C."/>
            <person name="Nagy L.G."/>
            <person name="Nolan M."/>
            <person name="Ohm R.A."/>
            <person name="Patyshakuliyeva A."/>
            <person name="Rokas A."/>
            <person name="Ruiz-Duenas F.J."/>
            <person name="Sabat G."/>
            <person name="Salamov A."/>
            <person name="Samejima M."/>
            <person name="Schmutz J."/>
            <person name="Slot J.C."/>
            <person name="St John F."/>
            <person name="Stenlid J."/>
            <person name="Sun H."/>
            <person name="Sun S."/>
            <person name="Syed K."/>
            <person name="Tsang A."/>
            <person name="Wiebenga A."/>
            <person name="Young D."/>
            <person name="Pisabarro A."/>
            <person name="Eastwood D.C."/>
            <person name="Martin F."/>
            <person name="Cullen D."/>
            <person name="Grigoriev I.V."/>
            <person name="Hibbett D.S."/>
        </authorList>
    </citation>
    <scope>NUCLEOTIDE SEQUENCE [LARGE SCALE GENOMIC DNA]</scope>
    <source>
        <strain evidence="2 3">ATCC 11539</strain>
    </source>
</reference>
<dbReference type="OrthoDB" id="5572844at2759"/>
<evidence type="ECO:0008006" key="4">
    <source>
        <dbReference type="Google" id="ProtNLM"/>
    </source>
</evidence>
<dbReference type="PANTHER" id="PTHR28027:SF1">
    <property type="entry name" value="CAMP INDEPENDENT REGULATORY PROTEIN (AFU_ORTHOLOGUE AFUA_3G09640)"/>
    <property type="match status" value="1"/>
</dbReference>
<dbReference type="HOGENOM" id="CLU_028895_2_0_1"/>
<protein>
    <recommendedName>
        <fullName evidence="4">Gti1/Pac2 family-domain-containing protein</fullName>
    </recommendedName>
</protein>